<evidence type="ECO:0000256" key="1">
    <source>
        <dbReference type="SAM" id="MobiDB-lite"/>
    </source>
</evidence>
<dbReference type="EMBL" id="CADCVA010000303">
    <property type="protein sequence ID" value="CAA9433014.1"/>
    <property type="molecule type" value="Genomic_DNA"/>
</dbReference>
<name>A0A6J4Q4U3_9ACTN</name>
<feature type="compositionally biased region" description="Basic and acidic residues" evidence="1">
    <location>
        <begin position="22"/>
        <end position="49"/>
    </location>
</feature>
<proteinExistence type="predicted"/>
<gene>
    <name evidence="2" type="ORF">AVDCRST_MAG82-2252</name>
</gene>
<feature type="compositionally biased region" description="Gly residues" evidence="1">
    <location>
        <begin position="1"/>
        <end position="11"/>
    </location>
</feature>
<feature type="region of interest" description="Disordered" evidence="1">
    <location>
        <begin position="1"/>
        <end position="74"/>
    </location>
</feature>
<accession>A0A6J4Q4U3</accession>
<dbReference type="AlphaFoldDB" id="A0A6J4Q4U3"/>
<sequence length="74" mass="8056">GLQGRRAGGSRGSRPSSPLHGHNGDRAAVRVPAERRPHAPEYDEGEALRGRQGQSGYAIRAGRTRRLRTEESIL</sequence>
<evidence type="ECO:0000313" key="2">
    <source>
        <dbReference type="EMBL" id="CAA9433014.1"/>
    </source>
</evidence>
<protein>
    <submittedName>
        <fullName evidence="2">Uncharacterized protein</fullName>
    </submittedName>
</protein>
<feature type="non-terminal residue" evidence="2">
    <location>
        <position position="74"/>
    </location>
</feature>
<organism evidence="2">
    <name type="scientific">uncultured Rubrobacteraceae bacterium</name>
    <dbReference type="NCBI Taxonomy" id="349277"/>
    <lineage>
        <taxon>Bacteria</taxon>
        <taxon>Bacillati</taxon>
        <taxon>Actinomycetota</taxon>
        <taxon>Rubrobacteria</taxon>
        <taxon>Rubrobacterales</taxon>
        <taxon>Rubrobacteraceae</taxon>
        <taxon>environmental samples</taxon>
    </lineage>
</organism>
<feature type="non-terminal residue" evidence="2">
    <location>
        <position position="1"/>
    </location>
</feature>
<reference evidence="2" key="1">
    <citation type="submission" date="2020-02" db="EMBL/GenBank/DDBJ databases">
        <authorList>
            <person name="Meier V. D."/>
        </authorList>
    </citation>
    <scope>NUCLEOTIDE SEQUENCE</scope>
    <source>
        <strain evidence="2">AVDCRST_MAG82</strain>
    </source>
</reference>